<keyword evidence="3" id="KW-1185">Reference proteome</keyword>
<organism evidence="2 3">
    <name type="scientific">Pseudoduganella violacea</name>
    <dbReference type="NCBI Taxonomy" id="1715466"/>
    <lineage>
        <taxon>Bacteria</taxon>
        <taxon>Pseudomonadati</taxon>
        <taxon>Pseudomonadota</taxon>
        <taxon>Betaproteobacteria</taxon>
        <taxon>Burkholderiales</taxon>
        <taxon>Oxalobacteraceae</taxon>
        <taxon>Telluria group</taxon>
        <taxon>Pseudoduganella</taxon>
    </lineage>
</organism>
<evidence type="ECO:0000259" key="1">
    <source>
        <dbReference type="PROSITE" id="PS51186"/>
    </source>
</evidence>
<evidence type="ECO:0000313" key="2">
    <source>
        <dbReference type="EMBL" id="MBB3120985.1"/>
    </source>
</evidence>
<name>A0A7W5BDP4_9BURK</name>
<comment type="caution">
    <text evidence="2">The sequence shown here is derived from an EMBL/GenBank/DDBJ whole genome shotgun (WGS) entry which is preliminary data.</text>
</comment>
<keyword evidence="2" id="KW-0808">Transferase</keyword>
<dbReference type="GO" id="GO:0016747">
    <property type="term" value="F:acyltransferase activity, transferring groups other than amino-acyl groups"/>
    <property type="evidence" value="ECO:0007669"/>
    <property type="project" value="InterPro"/>
</dbReference>
<dbReference type="InterPro" id="IPR000182">
    <property type="entry name" value="GNAT_dom"/>
</dbReference>
<dbReference type="Proteomes" id="UP000541535">
    <property type="component" value="Unassembled WGS sequence"/>
</dbReference>
<evidence type="ECO:0000313" key="3">
    <source>
        <dbReference type="Proteomes" id="UP000541535"/>
    </source>
</evidence>
<proteinExistence type="predicted"/>
<dbReference type="Gene3D" id="3.40.630.30">
    <property type="match status" value="1"/>
</dbReference>
<reference evidence="2 3" key="1">
    <citation type="submission" date="2020-08" db="EMBL/GenBank/DDBJ databases">
        <title>Genomic Encyclopedia of Type Strains, Phase III (KMG-III): the genomes of soil and plant-associated and newly described type strains.</title>
        <authorList>
            <person name="Whitman W."/>
        </authorList>
    </citation>
    <scope>NUCLEOTIDE SEQUENCE [LARGE SCALE GENOMIC DNA]</scope>
    <source>
        <strain evidence="2 3">CECT 8897</strain>
    </source>
</reference>
<dbReference type="PROSITE" id="PS51186">
    <property type="entry name" value="GNAT"/>
    <property type="match status" value="1"/>
</dbReference>
<dbReference type="Pfam" id="PF00583">
    <property type="entry name" value="Acetyltransf_1"/>
    <property type="match status" value="1"/>
</dbReference>
<dbReference type="InterPro" id="IPR016181">
    <property type="entry name" value="Acyl_CoA_acyltransferase"/>
</dbReference>
<dbReference type="EMBL" id="JACHXD010000012">
    <property type="protein sequence ID" value="MBB3120985.1"/>
    <property type="molecule type" value="Genomic_DNA"/>
</dbReference>
<feature type="domain" description="N-acetyltransferase" evidence="1">
    <location>
        <begin position="66"/>
        <end position="212"/>
    </location>
</feature>
<accession>A0A7W5BDP4</accession>
<gene>
    <name evidence="2" type="ORF">FHS03_004058</name>
</gene>
<protein>
    <submittedName>
        <fullName evidence="2">GNAT superfamily N-acetyltransferase</fullName>
    </submittedName>
</protein>
<dbReference type="RefSeq" id="WP_229426309.1">
    <property type="nucleotide sequence ID" value="NZ_JACHXD010000012.1"/>
</dbReference>
<sequence length="212" mass="23067">MATIDLALIERWLTGWSLSRGVPAPLPYGEGLVVEVCMPTQLRRYVFADAGHALQACAEGIHEPYIFLKAAVEPGMLRDALPARWSIESPGYLMAGPAQAKDRIAPPPGYRIVRERQHGAQVVRILHENQEQAASGRVVLHGGCAVFDQIETADSHRRRGLGSIVMQALDAIAEEAGIGERLLVATEDGRALYTRLGWRVIAPWSSAVLVTA</sequence>
<dbReference type="AlphaFoldDB" id="A0A7W5BDP4"/>
<dbReference type="SUPFAM" id="SSF55729">
    <property type="entry name" value="Acyl-CoA N-acyltransferases (Nat)"/>
    <property type="match status" value="1"/>
</dbReference>